<dbReference type="Proteomes" id="UP000246635">
    <property type="component" value="Unassembled WGS sequence"/>
</dbReference>
<reference evidence="4 5" key="1">
    <citation type="submission" date="2018-05" db="EMBL/GenBank/DDBJ databases">
        <title>Genomic Encyclopedia of Type Strains, Phase III (KMG-III): the genomes of soil and plant-associated and newly described type strains.</title>
        <authorList>
            <person name="Whitman W."/>
        </authorList>
    </citation>
    <scope>NUCLEOTIDE SEQUENCE [LARGE SCALE GENOMIC DNA]</scope>
    <source>
        <strain evidence="4 5">CECT 5696</strain>
    </source>
</reference>
<dbReference type="OrthoDB" id="9788327at2"/>
<dbReference type="InterPro" id="IPR003343">
    <property type="entry name" value="Big_2"/>
</dbReference>
<name>A0A2V2YVT7_9BACL</name>
<dbReference type="PANTHER" id="PTHR46652">
    <property type="entry name" value="LEUCINE-RICH REPEAT AND IQ DOMAIN-CONTAINING PROTEIN 1-RELATED"/>
    <property type="match status" value="1"/>
</dbReference>
<dbReference type="InterPro" id="IPR025875">
    <property type="entry name" value="Leu-rich_rpt_4"/>
</dbReference>
<keyword evidence="5" id="KW-1185">Reference proteome</keyword>
<dbReference type="Pfam" id="PF12799">
    <property type="entry name" value="LRR_4"/>
    <property type="match status" value="1"/>
</dbReference>
<dbReference type="SUPFAM" id="SSF49373">
    <property type="entry name" value="Invasin/intimin cell-adhesion fragments"/>
    <property type="match status" value="1"/>
</dbReference>
<protein>
    <submittedName>
        <fullName evidence="4">Transglutaminase superfamily protein</fullName>
    </submittedName>
</protein>
<dbReference type="Gene3D" id="2.60.40.1080">
    <property type="match status" value="1"/>
</dbReference>
<dbReference type="InterPro" id="IPR002931">
    <property type="entry name" value="Transglutaminase-like"/>
</dbReference>
<dbReference type="SUPFAM" id="SSF52058">
    <property type="entry name" value="L domain-like"/>
    <property type="match status" value="1"/>
</dbReference>
<comment type="caution">
    <text evidence="4">The sequence shown here is derived from an EMBL/GenBank/DDBJ whole genome shotgun (WGS) entry which is preliminary data.</text>
</comment>
<evidence type="ECO:0000256" key="2">
    <source>
        <dbReference type="ARBA" id="ARBA00022737"/>
    </source>
</evidence>
<dbReference type="SMART" id="SM00635">
    <property type="entry name" value="BID_2"/>
    <property type="match status" value="1"/>
</dbReference>
<keyword evidence="1" id="KW-0433">Leucine-rich repeat</keyword>
<dbReference type="InterPro" id="IPR050836">
    <property type="entry name" value="SDS22/Internalin_LRR"/>
</dbReference>
<dbReference type="InterPro" id="IPR001611">
    <property type="entry name" value="Leu-rich_rpt"/>
</dbReference>
<dbReference type="EMBL" id="QGTQ01000005">
    <property type="protein sequence ID" value="PWW05091.1"/>
    <property type="molecule type" value="Genomic_DNA"/>
</dbReference>
<dbReference type="InterPro" id="IPR038765">
    <property type="entry name" value="Papain-like_cys_pep_sf"/>
</dbReference>
<proteinExistence type="predicted"/>
<sequence length="818" mass="90120">MKIIEIIVEKWYDYAEYFSRKVMCVVSKRLGMKFIALLLLVVMLVPMNALTTAAAAKTSAVKVQLTASTYKVAVGSTLTLRATTQPKLTFTYSSDSSKIAIVTQAGVVTGKSVGKAKITAKVTQNGYSGYATVTVEVTAAKNTSVPNTSTNTTDPADLKKVVFKDANLEAVIRAIIAKPTGDILVKDVLGIKSITNAQIYQNSTGRIRDLTGLEALRNLTSLDLFNNLVTDLSPLANLKQLKKLDIGYNTVRDLTPLKNLKLEELHAIENFISDVKPLAGVTTLKSLWISYNNVKDISALKSLTQLEGLQASNNLISDISVIGQMPKLRAVRFEDNPLLDAAPALRKESHEEDQVLKNAALAGKEARDVIARLIKPGMSDLVKETAIHDYLLNKITYDWQYYSKRIKTGTDPYGIYGALIEGISVCEGYARAMNLLGQLAGLDIMYISGTSLGGVGHAWNLVKINGSYAHVDVTWDDGNPWQQDQNNVYKRAHFNLSQNQRLNEIYWDTDRYPEAFSDAVAPSSNDYPIKVSFNSEIPVTRDTIVWAILSLQWKEGEYTAYSDVKTKLIFRGNTKTVEGELIVPADVPLASGNVDYVFKYELYSIGDSGHIGFGQMKDPFLFNGNGIRGSVLRGTMTNLNETLKLTLLKVGSQGTSYSQTESAGMADSLQANWFETYVSQSFPQPDGSVYNLYSIHNVSSFTLPAYSAIYVTAGSNVQKFEDQYYNYNFGGKILIANHTDKPKTVKAKDIGFSLEGMYTDSGGTITYPDGTSFTEKSTGPYIRFIAFDGDFDEAVPLDEIIRANKHRFVGEWLTVSPK</sequence>
<dbReference type="InterPro" id="IPR008964">
    <property type="entry name" value="Invasin/intimin_cell_adhesion"/>
</dbReference>
<keyword evidence="2" id="KW-0677">Repeat</keyword>
<feature type="domain" description="BIG2" evidence="3">
    <location>
        <begin position="59"/>
        <end position="132"/>
    </location>
</feature>
<dbReference type="PANTHER" id="PTHR46652:SF3">
    <property type="entry name" value="LEUCINE-RICH REPEAT-CONTAINING PROTEIN 9"/>
    <property type="match status" value="1"/>
</dbReference>
<dbReference type="AlphaFoldDB" id="A0A2V2YVT7"/>
<dbReference type="Gene3D" id="3.80.10.10">
    <property type="entry name" value="Ribonuclease Inhibitor"/>
    <property type="match status" value="1"/>
</dbReference>
<evidence type="ECO:0000313" key="4">
    <source>
        <dbReference type="EMBL" id="PWW05091.1"/>
    </source>
</evidence>
<dbReference type="Gene3D" id="3.10.620.30">
    <property type="match status" value="1"/>
</dbReference>
<gene>
    <name evidence="4" type="ORF">DFQ01_10574</name>
</gene>
<dbReference type="Pfam" id="PF02368">
    <property type="entry name" value="Big_2"/>
    <property type="match status" value="1"/>
</dbReference>
<evidence type="ECO:0000313" key="5">
    <source>
        <dbReference type="Proteomes" id="UP000246635"/>
    </source>
</evidence>
<dbReference type="PROSITE" id="PS51450">
    <property type="entry name" value="LRR"/>
    <property type="match status" value="3"/>
</dbReference>
<dbReference type="Pfam" id="PF01841">
    <property type="entry name" value="Transglut_core"/>
    <property type="match status" value="1"/>
</dbReference>
<organism evidence="4 5">
    <name type="scientific">Paenibacillus cellulosilyticus</name>
    <dbReference type="NCBI Taxonomy" id="375489"/>
    <lineage>
        <taxon>Bacteria</taxon>
        <taxon>Bacillati</taxon>
        <taxon>Bacillota</taxon>
        <taxon>Bacilli</taxon>
        <taxon>Bacillales</taxon>
        <taxon>Paenibacillaceae</taxon>
        <taxon>Paenibacillus</taxon>
    </lineage>
</organism>
<dbReference type="SUPFAM" id="SSF54001">
    <property type="entry name" value="Cysteine proteinases"/>
    <property type="match status" value="1"/>
</dbReference>
<evidence type="ECO:0000259" key="3">
    <source>
        <dbReference type="SMART" id="SM00635"/>
    </source>
</evidence>
<evidence type="ECO:0000256" key="1">
    <source>
        <dbReference type="ARBA" id="ARBA00022614"/>
    </source>
</evidence>
<accession>A0A2V2YVT7</accession>
<dbReference type="InterPro" id="IPR032675">
    <property type="entry name" value="LRR_dom_sf"/>
</dbReference>